<accession>A0A445D1P2</accession>
<evidence type="ECO:0000313" key="2">
    <source>
        <dbReference type="EMBL" id="RYR57103.1"/>
    </source>
</evidence>
<organism evidence="2 3">
    <name type="scientific">Arachis hypogaea</name>
    <name type="common">Peanut</name>
    <dbReference type="NCBI Taxonomy" id="3818"/>
    <lineage>
        <taxon>Eukaryota</taxon>
        <taxon>Viridiplantae</taxon>
        <taxon>Streptophyta</taxon>
        <taxon>Embryophyta</taxon>
        <taxon>Tracheophyta</taxon>
        <taxon>Spermatophyta</taxon>
        <taxon>Magnoliopsida</taxon>
        <taxon>eudicotyledons</taxon>
        <taxon>Gunneridae</taxon>
        <taxon>Pentapetalae</taxon>
        <taxon>rosids</taxon>
        <taxon>fabids</taxon>
        <taxon>Fabales</taxon>
        <taxon>Fabaceae</taxon>
        <taxon>Papilionoideae</taxon>
        <taxon>50 kb inversion clade</taxon>
        <taxon>dalbergioids sensu lato</taxon>
        <taxon>Dalbergieae</taxon>
        <taxon>Pterocarpus clade</taxon>
        <taxon>Arachis</taxon>
    </lineage>
</organism>
<sequence>MALISSLKGNHELRFKLQSQRILIKHQPLVQSPSTPKSSKKHLHRNTKTREYLTHPYPIRMSNNPTRSGADFVWDEYSSEAKWD</sequence>
<evidence type="ECO:0000313" key="3">
    <source>
        <dbReference type="Proteomes" id="UP000289738"/>
    </source>
</evidence>
<dbReference type="EMBL" id="SDMP01000005">
    <property type="protein sequence ID" value="RYR57103.1"/>
    <property type="molecule type" value="Genomic_DNA"/>
</dbReference>
<protein>
    <submittedName>
        <fullName evidence="2">Uncharacterized protein</fullName>
    </submittedName>
</protein>
<gene>
    <name evidence="2" type="ORF">Ahy_A05g022832</name>
</gene>
<dbReference type="Proteomes" id="UP000289738">
    <property type="component" value="Chromosome A05"/>
</dbReference>
<reference evidence="2 3" key="1">
    <citation type="submission" date="2019-01" db="EMBL/GenBank/DDBJ databases">
        <title>Sequencing of cultivated peanut Arachis hypogaea provides insights into genome evolution and oil improvement.</title>
        <authorList>
            <person name="Chen X."/>
        </authorList>
    </citation>
    <scope>NUCLEOTIDE SEQUENCE [LARGE SCALE GENOMIC DNA]</scope>
    <source>
        <strain evidence="3">cv. Fuhuasheng</strain>
        <tissue evidence="2">Leaves</tissue>
    </source>
</reference>
<keyword evidence="3" id="KW-1185">Reference proteome</keyword>
<feature type="region of interest" description="Disordered" evidence="1">
    <location>
        <begin position="28"/>
        <end position="71"/>
    </location>
</feature>
<evidence type="ECO:0000256" key="1">
    <source>
        <dbReference type="SAM" id="MobiDB-lite"/>
    </source>
</evidence>
<feature type="compositionally biased region" description="Basic residues" evidence="1">
    <location>
        <begin position="38"/>
        <end position="47"/>
    </location>
</feature>
<name>A0A445D1P2_ARAHY</name>
<comment type="caution">
    <text evidence="2">The sequence shown here is derived from an EMBL/GenBank/DDBJ whole genome shotgun (WGS) entry which is preliminary data.</text>
</comment>
<dbReference type="AlphaFoldDB" id="A0A445D1P2"/>
<proteinExistence type="predicted"/>